<proteinExistence type="predicted"/>
<sequence>MLSAAAASPALPGSAHDLTAARTHGLIEVLTSADVMAISDRGYQGARGSVRTPFKRRRSRPNLSRRREAVNRAHAKIWARGEPAIATLKTWRSSPSYVAARAGRPPSCGPSSSCTTSKPAATQNERGSLRITGRILAHTLPGSVKGNSP</sequence>
<dbReference type="Pfam" id="PF13359">
    <property type="entry name" value="DDE_Tnp_4"/>
    <property type="match status" value="1"/>
</dbReference>
<protein>
    <recommendedName>
        <fullName evidence="4">DDE Tnp4 domain-containing protein</fullName>
    </recommendedName>
</protein>
<feature type="compositionally biased region" description="Basic residues" evidence="3">
    <location>
        <begin position="53"/>
        <end position="64"/>
    </location>
</feature>
<comment type="caution">
    <text evidence="5">The sequence shown here is derived from an EMBL/GenBank/DDBJ whole genome shotgun (WGS) entry which is preliminary data.</text>
</comment>
<accession>A0ABQ3WK72</accession>
<evidence type="ECO:0000259" key="4">
    <source>
        <dbReference type="Pfam" id="PF13359"/>
    </source>
</evidence>
<evidence type="ECO:0000256" key="1">
    <source>
        <dbReference type="ARBA" id="ARBA00001968"/>
    </source>
</evidence>
<reference evidence="5" key="1">
    <citation type="submission" date="2021-01" db="EMBL/GenBank/DDBJ databases">
        <title>Whole genome shotgun sequence of Actinoplanes capillaceus NBRC 16408.</title>
        <authorList>
            <person name="Komaki H."/>
            <person name="Tamura T."/>
        </authorList>
    </citation>
    <scope>NUCLEOTIDE SEQUENCE [LARGE SCALE GENOMIC DNA]</scope>
    <source>
        <strain evidence="5">NBRC 16408</strain>
    </source>
</reference>
<dbReference type="EMBL" id="BOMF01000076">
    <property type="protein sequence ID" value="GID46639.1"/>
    <property type="molecule type" value="Genomic_DNA"/>
</dbReference>
<feature type="domain" description="DDE Tnp4" evidence="4">
    <location>
        <begin position="7"/>
        <end position="94"/>
    </location>
</feature>
<comment type="cofactor">
    <cofactor evidence="1">
        <name>a divalent metal cation</name>
        <dbReference type="ChEBI" id="CHEBI:60240"/>
    </cofactor>
</comment>
<organism evidence="5">
    <name type="scientific">Actinoplanes campanulatus</name>
    <dbReference type="NCBI Taxonomy" id="113559"/>
    <lineage>
        <taxon>Bacteria</taxon>
        <taxon>Bacillati</taxon>
        <taxon>Actinomycetota</taxon>
        <taxon>Actinomycetes</taxon>
        <taxon>Micromonosporales</taxon>
        <taxon>Micromonosporaceae</taxon>
        <taxon>Actinoplanes</taxon>
    </lineage>
</organism>
<evidence type="ECO:0000256" key="3">
    <source>
        <dbReference type="SAM" id="MobiDB-lite"/>
    </source>
</evidence>
<feature type="region of interest" description="Disordered" evidence="3">
    <location>
        <begin position="45"/>
        <end position="70"/>
    </location>
</feature>
<feature type="region of interest" description="Disordered" evidence="3">
    <location>
        <begin position="100"/>
        <end position="149"/>
    </location>
</feature>
<name>A0ABQ3WK72_9ACTN</name>
<gene>
    <name evidence="5" type="ORF">Aca07nite_39140</name>
</gene>
<feature type="compositionally biased region" description="Low complexity" evidence="3">
    <location>
        <begin position="105"/>
        <end position="119"/>
    </location>
</feature>
<dbReference type="InterPro" id="IPR027806">
    <property type="entry name" value="HARBI1_dom"/>
</dbReference>
<evidence type="ECO:0000256" key="2">
    <source>
        <dbReference type="ARBA" id="ARBA00022723"/>
    </source>
</evidence>
<keyword evidence="2" id="KW-0479">Metal-binding</keyword>
<evidence type="ECO:0000313" key="5">
    <source>
        <dbReference type="EMBL" id="GID46639.1"/>
    </source>
</evidence>